<feature type="domain" description="VOC" evidence="1">
    <location>
        <begin position="4"/>
        <end position="121"/>
    </location>
</feature>
<dbReference type="SUPFAM" id="SSF54593">
    <property type="entry name" value="Glyoxalase/Bleomycin resistance protein/Dihydroxybiphenyl dioxygenase"/>
    <property type="match status" value="1"/>
</dbReference>
<dbReference type="Pfam" id="PF00903">
    <property type="entry name" value="Glyoxalase"/>
    <property type="match status" value="1"/>
</dbReference>
<dbReference type="Gene3D" id="3.10.180.10">
    <property type="entry name" value="2,3-Dihydroxybiphenyl 1,2-Dioxygenase, domain 1"/>
    <property type="match status" value="1"/>
</dbReference>
<dbReference type="PROSITE" id="PS51819">
    <property type="entry name" value="VOC"/>
    <property type="match status" value="1"/>
</dbReference>
<gene>
    <name evidence="2" type="ORF">Q3V37_14125</name>
</gene>
<dbReference type="InterPro" id="IPR037523">
    <property type="entry name" value="VOC_core"/>
</dbReference>
<dbReference type="KEGG" id="mprn:Q3V37_14125"/>
<sequence>MITGIRGVNIKVRDQDRSASFWTEQVGLEVVSDVVMPDFAPRRWLETAASSRNALMVLHWPVFDEVEFYSGITFTCDDIHATYEELTAKGVEFVSEPVLANFGWWASFKDPDGNVFVVRQEKG</sequence>
<keyword evidence="3" id="KW-1185">Reference proteome</keyword>
<dbReference type="EMBL" id="CP130472">
    <property type="protein sequence ID" value="WLS48261.1"/>
    <property type="molecule type" value="Genomic_DNA"/>
</dbReference>
<dbReference type="InterPro" id="IPR004360">
    <property type="entry name" value="Glyas_Fos-R_dOase_dom"/>
</dbReference>
<dbReference type="InterPro" id="IPR029068">
    <property type="entry name" value="Glyas_Bleomycin-R_OHBP_Dase"/>
</dbReference>
<dbReference type="AlphaFoldDB" id="A0AAJ6HWV4"/>
<dbReference type="Proteomes" id="UP001235874">
    <property type="component" value="Chromosome"/>
</dbReference>
<protein>
    <submittedName>
        <fullName evidence="2">VOC family protein</fullName>
    </submittedName>
</protein>
<dbReference type="PANTHER" id="PTHR36437">
    <property type="entry name" value="GLYOXALASE/BLEOMYCIN RESISTANCE PROTEIN/DIOXYGENASE"/>
    <property type="match status" value="1"/>
</dbReference>
<dbReference type="PANTHER" id="PTHR36437:SF2">
    <property type="entry name" value="GLYOXALASE_BLEOMYCIN RESISTANCE PROTEIN_DIOXYGENASE"/>
    <property type="match status" value="1"/>
</dbReference>
<evidence type="ECO:0000313" key="3">
    <source>
        <dbReference type="Proteomes" id="UP001235874"/>
    </source>
</evidence>
<reference evidence="2 3" key="1">
    <citation type="submission" date="2023-07" db="EMBL/GenBank/DDBJ databases">
        <title>Micromonospora profundi TRM 95458 converts glycerol to a new osmotic compound.</title>
        <authorList>
            <person name="Lu D."/>
        </authorList>
    </citation>
    <scope>NUCLEOTIDE SEQUENCE [LARGE SCALE GENOMIC DNA]</scope>
    <source>
        <strain evidence="2 3">TRM95458</strain>
    </source>
</reference>
<proteinExistence type="predicted"/>
<evidence type="ECO:0000313" key="2">
    <source>
        <dbReference type="EMBL" id="WLS48261.1"/>
    </source>
</evidence>
<organism evidence="2 3">
    <name type="scientific">Micromonospora profundi</name>
    <dbReference type="NCBI Taxonomy" id="1420889"/>
    <lineage>
        <taxon>Bacteria</taxon>
        <taxon>Bacillati</taxon>
        <taxon>Actinomycetota</taxon>
        <taxon>Actinomycetes</taxon>
        <taxon>Micromonosporales</taxon>
        <taxon>Micromonosporaceae</taxon>
        <taxon>Micromonospora</taxon>
    </lineage>
</organism>
<accession>A0AAJ6HWV4</accession>
<evidence type="ECO:0000259" key="1">
    <source>
        <dbReference type="PROSITE" id="PS51819"/>
    </source>
</evidence>
<dbReference type="RefSeq" id="WP_053653312.1">
    <property type="nucleotide sequence ID" value="NZ_CP130472.1"/>
</dbReference>
<name>A0AAJ6HWV4_9ACTN</name>